<dbReference type="Proteomes" id="UP000005104">
    <property type="component" value="Chromosome"/>
</dbReference>
<dbReference type="AlphaFoldDB" id="H5XTF9"/>
<feature type="transmembrane region" description="Helical" evidence="1">
    <location>
        <begin position="125"/>
        <end position="143"/>
    </location>
</feature>
<dbReference type="HOGENOM" id="CLU_122311_0_0_9"/>
<proteinExistence type="predicted"/>
<dbReference type="OrthoDB" id="1798117at2"/>
<keyword evidence="1" id="KW-1133">Transmembrane helix</keyword>
<evidence type="ECO:0000313" key="2">
    <source>
        <dbReference type="EMBL" id="EHQ88418.1"/>
    </source>
</evidence>
<organism evidence="2 3">
    <name type="scientific">Desulfosporosinus youngiae DSM 17734</name>
    <dbReference type="NCBI Taxonomy" id="768710"/>
    <lineage>
        <taxon>Bacteria</taxon>
        <taxon>Bacillati</taxon>
        <taxon>Bacillota</taxon>
        <taxon>Clostridia</taxon>
        <taxon>Eubacteriales</taxon>
        <taxon>Desulfitobacteriaceae</taxon>
        <taxon>Desulfosporosinus</taxon>
    </lineage>
</organism>
<gene>
    <name evidence="2" type="ORF">DesyoDRAFT_1250</name>
</gene>
<protein>
    <submittedName>
        <fullName evidence="2">Uncharacterized protein</fullName>
    </submittedName>
</protein>
<feature type="transmembrane region" description="Helical" evidence="1">
    <location>
        <begin position="12"/>
        <end position="34"/>
    </location>
</feature>
<evidence type="ECO:0000313" key="3">
    <source>
        <dbReference type="Proteomes" id="UP000005104"/>
    </source>
</evidence>
<evidence type="ECO:0000256" key="1">
    <source>
        <dbReference type="SAM" id="Phobius"/>
    </source>
</evidence>
<feature type="transmembrane region" description="Helical" evidence="1">
    <location>
        <begin position="94"/>
        <end position="113"/>
    </location>
</feature>
<keyword evidence="1" id="KW-0812">Transmembrane</keyword>
<feature type="transmembrane region" description="Helical" evidence="1">
    <location>
        <begin position="61"/>
        <end position="82"/>
    </location>
</feature>
<dbReference type="RefSeq" id="WP_007780776.1">
    <property type="nucleotide sequence ID" value="NZ_CM001441.1"/>
</dbReference>
<sequence length="176" mass="18720">MNKIKDRITLSVLAGGIGATMMMVIDLIFTLIGISKRSYRTLAAGVWVSSRRQASSWQGQLLGTIMNLALSMGGAFTLVNILTKFGKDNIVLKGLFFGVSFGAVINAMLAVLTSKKIKAKDAGTNLAYVVSNAMFGITAALAASKLGHDSLFGVEHQNDWFQSSSETKVITGIAAR</sequence>
<keyword evidence="3" id="KW-1185">Reference proteome</keyword>
<name>H5XTF9_9FIRM</name>
<keyword evidence="1" id="KW-0472">Membrane</keyword>
<dbReference type="EMBL" id="CM001441">
    <property type="protein sequence ID" value="EHQ88418.1"/>
    <property type="molecule type" value="Genomic_DNA"/>
</dbReference>
<reference evidence="2 3" key="1">
    <citation type="submission" date="2011-11" db="EMBL/GenBank/DDBJ databases">
        <title>The Noncontiguous Finished genome of Desulfosporosinus youngiae DSM 17734.</title>
        <authorList>
            <consortium name="US DOE Joint Genome Institute (JGI-PGF)"/>
            <person name="Lucas S."/>
            <person name="Han J."/>
            <person name="Lapidus A."/>
            <person name="Cheng J.-F."/>
            <person name="Goodwin L."/>
            <person name="Pitluck S."/>
            <person name="Peters L."/>
            <person name="Ovchinnikova G."/>
            <person name="Lu M."/>
            <person name="Land M.L."/>
            <person name="Hauser L."/>
            <person name="Pester M."/>
            <person name="Spring S."/>
            <person name="Ollivier B."/>
            <person name="Rattei T."/>
            <person name="Klenk H.-P."/>
            <person name="Wagner M."/>
            <person name="Loy A."/>
            <person name="Woyke T.J."/>
        </authorList>
    </citation>
    <scope>NUCLEOTIDE SEQUENCE [LARGE SCALE GENOMIC DNA]</scope>
    <source>
        <strain evidence="2 3">DSM 17734</strain>
    </source>
</reference>
<accession>H5XTF9</accession>